<dbReference type="InterPro" id="IPR011006">
    <property type="entry name" value="CheY-like_superfamily"/>
</dbReference>
<keyword evidence="3 8" id="KW-0597">Phosphoprotein</keyword>
<dbReference type="Proteomes" id="UP000183410">
    <property type="component" value="Unassembled WGS sequence"/>
</dbReference>
<keyword evidence="6" id="KW-0238">DNA-binding</keyword>
<keyword evidence="5" id="KW-0805">Transcription regulation</keyword>
<protein>
    <submittedName>
        <fullName evidence="11">Two-component system, response regulator YesN</fullName>
    </submittedName>
</protein>
<dbReference type="InterPro" id="IPR009057">
    <property type="entry name" value="Homeodomain-like_sf"/>
</dbReference>
<dbReference type="RefSeq" id="WP_046234054.1">
    <property type="nucleotide sequence ID" value="NZ_FONN01000027.1"/>
</dbReference>
<dbReference type="GO" id="GO:0003700">
    <property type="term" value="F:DNA-binding transcription factor activity"/>
    <property type="evidence" value="ECO:0007669"/>
    <property type="project" value="InterPro"/>
</dbReference>
<dbReference type="OrthoDB" id="9794370at2"/>
<feature type="modified residue" description="4-aspartylphosphate" evidence="8">
    <location>
        <position position="60"/>
    </location>
</feature>
<keyword evidence="4" id="KW-0902">Two-component regulatory system</keyword>
<keyword evidence="2" id="KW-0963">Cytoplasm</keyword>
<dbReference type="PROSITE" id="PS50110">
    <property type="entry name" value="RESPONSE_REGULATORY"/>
    <property type="match status" value="1"/>
</dbReference>
<dbReference type="AlphaFoldDB" id="A0A1I2HUF4"/>
<evidence type="ECO:0000256" key="6">
    <source>
        <dbReference type="ARBA" id="ARBA00023125"/>
    </source>
</evidence>
<dbReference type="CDD" id="cd17536">
    <property type="entry name" value="REC_YesN-like"/>
    <property type="match status" value="1"/>
</dbReference>
<dbReference type="Pfam" id="PF12833">
    <property type="entry name" value="HTH_18"/>
    <property type="match status" value="1"/>
</dbReference>
<dbReference type="PANTHER" id="PTHR42713">
    <property type="entry name" value="HISTIDINE KINASE-RELATED"/>
    <property type="match status" value="1"/>
</dbReference>
<organism evidence="11 12">
    <name type="scientific">Paenibacillus algorifonticola</name>
    <dbReference type="NCBI Taxonomy" id="684063"/>
    <lineage>
        <taxon>Bacteria</taxon>
        <taxon>Bacillati</taxon>
        <taxon>Bacillota</taxon>
        <taxon>Bacilli</taxon>
        <taxon>Bacillales</taxon>
        <taxon>Paenibacillaceae</taxon>
        <taxon>Paenibacillus</taxon>
    </lineage>
</organism>
<dbReference type="SUPFAM" id="SSF52172">
    <property type="entry name" value="CheY-like"/>
    <property type="match status" value="1"/>
</dbReference>
<dbReference type="EMBL" id="FONN01000027">
    <property type="protein sequence ID" value="SFF33835.1"/>
    <property type="molecule type" value="Genomic_DNA"/>
</dbReference>
<reference evidence="12" key="1">
    <citation type="submission" date="2016-10" db="EMBL/GenBank/DDBJ databases">
        <authorList>
            <person name="Varghese N."/>
            <person name="Submissions S."/>
        </authorList>
    </citation>
    <scope>NUCLEOTIDE SEQUENCE [LARGE SCALE GENOMIC DNA]</scope>
    <source>
        <strain evidence="12">CGMCC 1.10223</strain>
    </source>
</reference>
<evidence type="ECO:0000256" key="8">
    <source>
        <dbReference type="PROSITE-ProRule" id="PRU00169"/>
    </source>
</evidence>
<accession>A0A1I2HUF4</accession>
<evidence type="ECO:0000259" key="9">
    <source>
        <dbReference type="PROSITE" id="PS01124"/>
    </source>
</evidence>
<dbReference type="Gene3D" id="1.10.10.60">
    <property type="entry name" value="Homeodomain-like"/>
    <property type="match status" value="2"/>
</dbReference>
<evidence type="ECO:0000256" key="4">
    <source>
        <dbReference type="ARBA" id="ARBA00023012"/>
    </source>
</evidence>
<dbReference type="GO" id="GO:0000160">
    <property type="term" value="P:phosphorelay signal transduction system"/>
    <property type="evidence" value="ECO:0007669"/>
    <property type="project" value="UniProtKB-KW"/>
</dbReference>
<feature type="domain" description="HTH araC/xylS-type" evidence="9">
    <location>
        <begin position="467"/>
        <end position="565"/>
    </location>
</feature>
<evidence type="ECO:0000256" key="5">
    <source>
        <dbReference type="ARBA" id="ARBA00023015"/>
    </source>
</evidence>
<evidence type="ECO:0000313" key="12">
    <source>
        <dbReference type="Proteomes" id="UP000183410"/>
    </source>
</evidence>
<dbReference type="GO" id="GO:0005737">
    <property type="term" value="C:cytoplasm"/>
    <property type="evidence" value="ECO:0007669"/>
    <property type="project" value="UniProtKB-SubCell"/>
</dbReference>
<dbReference type="Gene3D" id="3.40.50.2300">
    <property type="match status" value="1"/>
</dbReference>
<dbReference type="InterPro" id="IPR020449">
    <property type="entry name" value="Tscrpt_reg_AraC-type_HTH"/>
</dbReference>
<dbReference type="InterPro" id="IPR018060">
    <property type="entry name" value="HTH_AraC"/>
</dbReference>
<dbReference type="PRINTS" id="PR00032">
    <property type="entry name" value="HTHARAC"/>
</dbReference>
<evidence type="ECO:0000256" key="7">
    <source>
        <dbReference type="ARBA" id="ARBA00023163"/>
    </source>
</evidence>
<keyword evidence="7" id="KW-0804">Transcription</keyword>
<evidence type="ECO:0000256" key="2">
    <source>
        <dbReference type="ARBA" id="ARBA00022490"/>
    </source>
</evidence>
<evidence type="ECO:0000256" key="1">
    <source>
        <dbReference type="ARBA" id="ARBA00004496"/>
    </source>
</evidence>
<gene>
    <name evidence="11" type="ORF">SAMN04487969_12750</name>
</gene>
<dbReference type="SUPFAM" id="SSF46689">
    <property type="entry name" value="Homeodomain-like"/>
    <property type="match status" value="2"/>
</dbReference>
<dbReference type="PANTHER" id="PTHR42713:SF3">
    <property type="entry name" value="TRANSCRIPTIONAL REGULATORY PROTEIN HPTR"/>
    <property type="match status" value="1"/>
</dbReference>
<dbReference type="SMART" id="SM00448">
    <property type="entry name" value="REC"/>
    <property type="match status" value="1"/>
</dbReference>
<sequence length="573" mass="65046">MEEQLAFRLLLVDDEASVVDSLADTLPWEQIGIGAVFKAYSGVEALEILNTNTIDILITDIRMPGISGLELLQQVRRSWKRIKCILLSGHAEFAYAQQAITHETYDYLLKPISDEHILAKVSGAVQALKKELDEKSFHQRVARAFQENLPKLQGELLNELLEGRKYSAERLPEKLESLKIPVALGQRFALMLVRLEGKLSEMDFYSLSLMEYAVSNMVEELFEDRFRLWTCKTIHGYLVGVVTAIPERAGGPLIAEKQEEEEEESLSGLSGDGKALDEELQLKASQLQLSVNHYLSGDVSVLVSQWGLFPHDVRQRYEDLLLALRRQVGSQSGLFIHVACDIARQLPVHSLQRLYEPPMLIHLMESGSWEMAEQKLSGIWSELNQGWPDSPEHLMEVFFSIYASFSSFAHKNGRELAEMIGSGLSDMSGLLPSRSITALKSWIDEAFRLLRQSMENDTRNDREITVGKIRSYIEKNLVTDVTLQAIADHLFMHPVHVSRIFKLATGENVSDYVLRLKMELAASMLANPSLKSYEIALQLGYQNPNYFNKVFKKYYSLTPQEFRQKLEGGKEMK</sequence>
<dbReference type="InterPro" id="IPR001789">
    <property type="entry name" value="Sig_transdc_resp-reg_receiver"/>
</dbReference>
<keyword evidence="12" id="KW-1185">Reference proteome</keyword>
<dbReference type="InterPro" id="IPR051552">
    <property type="entry name" value="HptR"/>
</dbReference>
<proteinExistence type="predicted"/>
<evidence type="ECO:0000313" key="11">
    <source>
        <dbReference type="EMBL" id="SFF33835.1"/>
    </source>
</evidence>
<comment type="subcellular location">
    <subcellularLocation>
        <location evidence="1">Cytoplasm</location>
    </subcellularLocation>
</comment>
<dbReference type="SMART" id="SM00342">
    <property type="entry name" value="HTH_ARAC"/>
    <property type="match status" value="1"/>
</dbReference>
<feature type="domain" description="Response regulatory" evidence="10">
    <location>
        <begin position="8"/>
        <end position="125"/>
    </location>
</feature>
<dbReference type="PROSITE" id="PS01124">
    <property type="entry name" value="HTH_ARAC_FAMILY_2"/>
    <property type="match status" value="1"/>
</dbReference>
<evidence type="ECO:0000259" key="10">
    <source>
        <dbReference type="PROSITE" id="PS50110"/>
    </source>
</evidence>
<evidence type="ECO:0000256" key="3">
    <source>
        <dbReference type="ARBA" id="ARBA00022553"/>
    </source>
</evidence>
<name>A0A1I2HUF4_9BACL</name>
<dbReference type="Pfam" id="PF00072">
    <property type="entry name" value="Response_reg"/>
    <property type="match status" value="1"/>
</dbReference>
<dbReference type="GO" id="GO:0043565">
    <property type="term" value="F:sequence-specific DNA binding"/>
    <property type="evidence" value="ECO:0007669"/>
    <property type="project" value="InterPro"/>
</dbReference>